<organism evidence="2 3">
    <name type="scientific">Ranatra chinensis</name>
    <dbReference type="NCBI Taxonomy" id="642074"/>
    <lineage>
        <taxon>Eukaryota</taxon>
        <taxon>Metazoa</taxon>
        <taxon>Ecdysozoa</taxon>
        <taxon>Arthropoda</taxon>
        <taxon>Hexapoda</taxon>
        <taxon>Insecta</taxon>
        <taxon>Pterygota</taxon>
        <taxon>Neoptera</taxon>
        <taxon>Paraneoptera</taxon>
        <taxon>Hemiptera</taxon>
        <taxon>Heteroptera</taxon>
        <taxon>Panheteroptera</taxon>
        <taxon>Nepomorpha</taxon>
        <taxon>Nepidae</taxon>
        <taxon>Ranatrinae</taxon>
        <taxon>Ranatra</taxon>
    </lineage>
</organism>
<evidence type="ECO:0000313" key="3">
    <source>
        <dbReference type="Proteomes" id="UP001558652"/>
    </source>
</evidence>
<dbReference type="Proteomes" id="UP001558652">
    <property type="component" value="Unassembled WGS sequence"/>
</dbReference>
<feature type="region of interest" description="Disordered" evidence="1">
    <location>
        <begin position="1"/>
        <end position="22"/>
    </location>
</feature>
<dbReference type="AlphaFoldDB" id="A0ABD0YTZ4"/>
<evidence type="ECO:0000313" key="2">
    <source>
        <dbReference type="EMBL" id="KAL1124648.1"/>
    </source>
</evidence>
<protein>
    <submittedName>
        <fullName evidence="2">Uncharacterized protein</fullName>
    </submittedName>
</protein>
<name>A0ABD0YTZ4_9HEMI</name>
<comment type="caution">
    <text evidence="2">The sequence shown here is derived from an EMBL/GenBank/DDBJ whole genome shotgun (WGS) entry which is preliminary data.</text>
</comment>
<keyword evidence="3" id="KW-1185">Reference proteome</keyword>
<dbReference type="EMBL" id="JBFDAA010000010">
    <property type="protein sequence ID" value="KAL1124648.1"/>
    <property type="molecule type" value="Genomic_DNA"/>
</dbReference>
<gene>
    <name evidence="2" type="ORF">AAG570_001272</name>
</gene>
<evidence type="ECO:0000256" key="1">
    <source>
        <dbReference type="SAM" id="MobiDB-lite"/>
    </source>
</evidence>
<proteinExistence type="predicted"/>
<accession>A0ABD0YTZ4</accession>
<sequence>MTKGVVTMRPQYSAKGSLDTNPMQKRRAREFIPYPNLHKNRARRSKPAKKEKYVAGRPHLKVRGITGGTKTKGDEGGPILNRKKNEKEKIHCRTEHNNTAICYHGHYLYKVKLPDELFSGGTLEAIMSSIYENVEPHPYNAADFSETLQPDALHELPPGTNLEDLKGKISGELDTRGFEMLAPAADTSDLSSALEFVKQNSLQADNRRLQDTSGIIAHSKFGRLQNRISTFNDQVVVPIGPSGYKQDKQEPTELEAIGMNRKVPTLHTEDAAEPLQFIIEVPASSSSKMFSAKGPLKRLSGNPGNTIPGPERVPIIERGLAIRKRDSLLMCHKKTTTTRRPSVNEGKQGVCCLPQQFCKEHKPKCPCSRKPKPCVPITTCPPEKDLVLCPPPSRCPVYELVTAASPVCSTLSDGAELNTSDRGKRLTEVGQTEDSAYQSDVEKKDKSPKVMFRTKHKKHFRKFHRPRRHRHQSSRTDIKFRKPSHVVEGTVSPEKLSLAYNNLQLTKRRQISQDARLMVLSKKRNRKCHGKNAAMSAEEGCKCGRECSCDCSVHGQSRHGHKHIERDLHTK</sequence>
<reference evidence="2 3" key="1">
    <citation type="submission" date="2024-07" db="EMBL/GenBank/DDBJ databases">
        <title>Chromosome-level genome assembly of the water stick insect Ranatra chinensis (Heteroptera: Nepidae).</title>
        <authorList>
            <person name="Liu X."/>
        </authorList>
    </citation>
    <scope>NUCLEOTIDE SEQUENCE [LARGE SCALE GENOMIC DNA]</scope>
    <source>
        <strain evidence="2">Cailab_2021Rc</strain>
        <tissue evidence="2">Muscle</tissue>
    </source>
</reference>
<feature type="region of interest" description="Disordered" evidence="1">
    <location>
        <begin position="414"/>
        <end position="449"/>
    </location>
</feature>
<feature type="compositionally biased region" description="Polar residues" evidence="1">
    <location>
        <begin position="429"/>
        <end position="438"/>
    </location>
</feature>